<proteinExistence type="predicted"/>
<organism evidence="2">
    <name type="scientific">Tanacetum cinerariifolium</name>
    <name type="common">Dalmatian daisy</name>
    <name type="synonym">Chrysanthemum cinerariifolium</name>
    <dbReference type="NCBI Taxonomy" id="118510"/>
    <lineage>
        <taxon>Eukaryota</taxon>
        <taxon>Viridiplantae</taxon>
        <taxon>Streptophyta</taxon>
        <taxon>Embryophyta</taxon>
        <taxon>Tracheophyta</taxon>
        <taxon>Spermatophyta</taxon>
        <taxon>Magnoliopsida</taxon>
        <taxon>eudicotyledons</taxon>
        <taxon>Gunneridae</taxon>
        <taxon>Pentapetalae</taxon>
        <taxon>asterids</taxon>
        <taxon>campanulids</taxon>
        <taxon>Asterales</taxon>
        <taxon>Asteraceae</taxon>
        <taxon>Asteroideae</taxon>
        <taxon>Anthemideae</taxon>
        <taxon>Anthemidinae</taxon>
        <taxon>Tanacetum</taxon>
    </lineage>
</organism>
<dbReference type="AlphaFoldDB" id="A0A6L2L1W1"/>
<sequence>MAASAIAISSDSSDEKTSAIALVISFAAPVVKTIIVASPTGLTLMLLPLLVEGAGPQRFMTTRKRVGSLTAHRLSWRCVSPCSSDHHRSYSSSPTDSSPVHSSGLDAPGQAHSGSSTRVVSPRLGYPLVREPRQSETFRRWCAAPLSTFYPPNTSESSSGDSSERPLHSSLHYAGPSRKRFRSPTDFVPSSAPVMGSLAPTCTDLLLPRKRFKDSYSPETSIEEDTKIDTTETGDDRELDIVDRDAVRDHIKVNPRDDREEFEASVGDTVMLGIDSRSVEDIPVDLDGAIRDFYHHMSEVHMDRIVRIKTTQRQLEANQMIASGERAGMAESIRSLGLKNLKIRDDRDDLRKNKEVGVTP</sequence>
<protein>
    <submittedName>
        <fullName evidence="2">Uncharacterized protein</fullName>
    </submittedName>
</protein>
<feature type="compositionally biased region" description="Low complexity" evidence="1">
    <location>
        <begin position="90"/>
        <end position="103"/>
    </location>
</feature>
<gene>
    <name evidence="2" type="ORF">Tci_026233</name>
</gene>
<name>A0A6L2L1W1_TANCI</name>
<evidence type="ECO:0000256" key="1">
    <source>
        <dbReference type="SAM" id="MobiDB-lite"/>
    </source>
</evidence>
<evidence type="ECO:0000313" key="2">
    <source>
        <dbReference type="EMBL" id="GEU54255.1"/>
    </source>
</evidence>
<reference evidence="2" key="1">
    <citation type="journal article" date="2019" name="Sci. Rep.">
        <title>Draft genome of Tanacetum cinerariifolium, the natural source of mosquito coil.</title>
        <authorList>
            <person name="Yamashiro T."/>
            <person name="Shiraishi A."/>
            <person name="Satake H."/>
            <person name="Nakayama K."/>
        </authorList>
    </citation>
    <scope>NUCLEOTIDE SEQUENCE</scope>
</reference>
<comment type="caution">
    <text evidence="2">The sequence shown here is derived from an EMBL/GenBank/DDBJ whole genome shotgun (WGS) entry which is preliminary data.</text>
</comment>
<feature type="region of interest" description="Disordered" evidence="1">
    <location>
        <begin position="152"/>
        <end position="184"/>
    </location>
</feature>
<dbReference type="EMBL" id="BKCJ010003304">
    <property type="protein sequence ID" value="GEU54255.1"/>
    <property type="molecule type" value="Genomic_DNA"/>
</dbReference>
<accession>A0A6L2L1W1</accession>
<feature type="region of interest" description="Disordered" evidence="1">
    <location>
        <begin position="82"/>
        <end position="120"/>
    </location>
</feature>